<reference evidence="1" key="1">
    <citation type="submission" date="2020-04" db="EMBL/GenBank/DDBJ databases">
        <authorList>
            <person name="Alioto T."/>
            <person name="Alioto T."/>
            <person name="Gomez Garrido J."/>
        </authorList>
    </citation>
    <scope>NUCLEOTIDE SEQUENCE</scope>
    <source>
        <strain evidence="1">A484AB</strain>
    </source>
</reference>
<name>A0A7D9JEG2_PARCT</name>
<dbReference type="EMBL" id="CACRXK020014960">
    <property type="protein sequence ID" value="CAB4027687.1"/>
    <property type="molecule type" value="Genomic_DNA"/>
</dbReference>
<keyword evidence="2" id="KW-1185">Reference proteome</keyword>
<evidence type="ECO:0000313" key="1">
    <source>
        <dbReference type="EMBL" id="CAB4027687.1"/>
    </source>
</evidence>
<dbReference type="Proteomes" id="UP001152795">
    <property type="component" value="Unassembled WGS sequence"/>
</dbReference>
<comment type="caution">
    <text evidence="1">The sequence shown here is derived from an EMBL/GenBank/DDBJ whole genome shotgun (WGS) entry which is preliminary data.</text>
</comment>
<accession>A0A7D9JEG2</accession>
<protein>
    <submittedName>
        <fullName evidence="1">Uncharacterized protein</fullName>
    </submittedName>
</protein>
<feature type="non-terminal residue" evidence="1">
    <location>
        <position position="1"/>
    </location>
</feature>
<proteinExistence type="predicted"/>
<dbReference type="OrthoDB" id="6008311at2759"/>
<feature type="non-terminal residue" evidence="1">
    <location>
        <position position="269"/>
    </location>
</feature>
<evidence type="ECO:0000313" key="2">
    <source>
        <dbReference type="Proteomes" id="UP001152795"/>
    </source>
</evidence>
<gene>
    <name evidence="1" type="ORF">PACLA_8A059654</name>
</gene>
<dbReference type="AlphaFoldDB" id="A0A7D9JEG2"/>
<sequence>EGGDTTRLEITGPPKNCVRAQWLIRHRVIASKDKIANKDIRYGFGGNTQFVCFDFKDENENFELVPDGSAPKLDGFIQGPRYRIKSETDDDSQGEISDKTITTIKKCLLTSLEILNKSEDEKHMIIDLWCHFGKVFVSGVDEEKAKKMMTPADISERLMRTTSSSTLKNKDTNGYWKVSFEEGVDPLDDSVLPNFGDENHDFFGLKLDHIQWRYDFGFITPSYRNVRLKAWEGLPPDSDEKPPIGVKNILTSVALQAEEGIKAWICYPS</sequence>
<organism evidence="1 2">
    <name type="scientific">Paramuricea clavata</name>
    <name type="common">Red gorgonian</name>
    <name type="synonym">Violescent sea-whip</name>
    <dbReference type="NCBI Taxonomy" id="317549"/>
    <lineage>
        <taxon>Eukaryota</taxon>
        <taxon>Metazoa</taxon>
        <taxon>Cnidaria</taxon>
        <taxon>Anthozoa</taxon>
        <taxon>Octocorallia</taxon>
        <taxon>Malacalcyonacea</taxon>
        <taxon>Plexauridae</taxon>
        <taxon>Paramuricea</taxon>
    </lineage>
</organism>